<protein>
    <submittedName>
        <fullName evidence="2">Uncharacterized protein</fullName>
    </submittedName>
</protein>
<evidence type="ECO:0000313" key="2">
    <source>
        <dbReference type="EMBL" id="CEI68244.1"/>
    </source>
</evidence>
<sequence>MLRWAPPKKRRAWLEVSSVNRRNSLARSGRCGSDPRIGHPSAHPSPYSLRSTQSFLRLSNKDTRIVTRLPAVSVWKDTNSYSLLWGLAVCTEARLVFDSGKQ</sequence>
<evidence type="ECO:0000313" key="3">
    <source>
        <dbReference type="Proteomes" id="UP000245910"/>
    </source>
</evidence>
<reference evidence="3" key="1">
    <citation type="submission" date="2014-10" db="EMBL/GenBank/DDBJ databases">
        <authorList>
            <person name="King R."/>
        </authorList>
    </citation>
    <scope>NUCLEOTIDE SEQUENCE [LARGE SCALE GENOMIC DNA]</scope>
    <source>
        <strain evidence="3">A3/5</strain>
    </source>
</reference>
<dbReference type="EMBL" id="LN649231">
    <property type="protein sequence ID" value="CEI68244.1"/>
    <property type="molecule type" value="Genomic_DNA"/>
</dbReference>
<dbReference type="Proteomes" id="UP000245910">
    <property type="component" value="Chromosome III"/>
</dbReference>
<organism evidence="2 3">
    <name type="scientific">Fusarium venenatum</name>
    <dbReference type="NCBI Taxonomy" id="56646"/>
    <lineage>
        <taxon>Eukaryota</taxon>
        <taxon>Fungi</taxon>
        <taxon>Dikarya</taxon>
        <taxon>Ascomycota</taxon>
        <taxon>Pezizomycotina</taxon>
        <taxon>Sordariomycetes</taxon>
        <taxon>Hypocreomycetidae</taxon>
        <taxon>Hypocreales</taxon>
        <taxon>Nectriaceae</taxon>
        <taxon>Fusarium</taxon>
    </lineage>
</organism>
<feature type="region of interest" description="Disordered" evidence="1">
    <location>
        <begin position="23"/>
        <end position="49"/>
    </location>
</feature>
<name>A0A2L2TBA6_9HYPO</name>
<dbReference type="AlphaFoldDB" id="A0A2L2TBA6"/>
<proteinExistence type="predicted"/>
<accession>A0A2L2TBA6</accession>
<keyword evidence="3" id="KW-1185">Reference proteome</keyword>
<evidence type="ECO:0000256" key="1">
    <source>
        <dbReference type="SAM" id="MobiDB-lite"/>
    </source>
</evidence>